<organism evidence="1 2">
    <name type="scientific">Pistacia atlantica</name>
    <dbReference type="NCBI Taxonomy" id="434234"/>
    <lineage>
        <taxon>Eukaryota</taxon>
        <taxon>Viridiplantae</taxon>
        <taxon>Streptophyta</taxon>
        <taxon>Embryophyta</taxon>
        <taxon>Tracheophyta</taxon>
        <taxon>Spermatophyta</taxon>
        <taxon>Magnoliopsida</taxon>
        <taxon>eudicotyledons</taxon>
        <taxon>Gunneridae</taxon>
        <taxon>Pentapetalae</taxon>
        <taxon>rosids</taxon>
        <taxon>malvids</taxon>
        <taxon>Sapindales</taxon>
        <taxon>Anacardiaceae</taxon>
        <taxon>Pistacia</taxon>
    </lineage>
</organism>
<protein>
    <submittedName>
        <fullName evidence="1">Uncharacterized protein</fullName>
    </submittedName>
</protein>
<dbReference type="EMBL" id="CM047910">
    <property type="protein sequence ID" value="KAJ0075422.1"/>
    <property type="molecule type" value="Genomic_DNA"/>
</dbReference>
<reference evidence="2" key="1">
    <citation type="journal article" date="2023" name="G3 (Bethesda)">
        <title>Genome assembly and association tests identify interacting loci associated with vigor, precocity, and sex in interspecific pistachio rootstocks.</title>
        <authorList>
            <person name="Palmer W."/>
            <person name="Jacygrad E."/>
            <person name="Sagayaradj S."/>
            <person name="Cavanaugh K."/>
            <person name="Han R."/>
            <person name="Bertier L."/>
            <person name="Beede B."/>
            <person name="Kafkas S."/>
            <person name="Golino D."/>
            <person name="Preece J."/>
            <person name="Michelmore R."/>
        </authorList>
    </citation>
    <scope>NUCLEOTIDE SEQUENCE [LARGE SCALE GENOMIC DNA]</scope>
</reference>
<evidence type="ECO:0000313" key="1">
    <source>
        <dbReference type="EMBL" id="KAJ0075422.1"/>
    </source>
</evidence>
<proteinExistence type="predicted"/>
<accession>A0ACC0ZTP6</accession>
<evidence type="ECO:0000313" key="2">
    <source>
        <dbReference type="Proteomes" id="UP001164250"/>
    </source>
</evidence>
<gene>
    <name evidence="1" type="ORF">Patl1_33957</name>
</gene>
<dbReference type="Proteomes" id="UP001164250">
    <property type="component" value="Chromosome 15"/>
</dbReference>
<sequence length="666" mass="74666">MEGSNGKSVSSKAFVNIKTSSTSTDENDESISLQNSKKSTTAKHFMSPTISTASKAVAPRKKILAERNENCDTHIPNPLSFSLSDDSLSLSDDSSLKSYDPSKNCTSPRPKFLRYKPNRRREIVLRHDNKVKEMKEEAHLVCASLEGLVKEEVEEEEVEEEEKEEEEEEEEKEGFLRSFLKFVFVFFVLVLFTLYISSMNSPTSSHAFQAIEGLKDNWYPKIHDGVYEAMRSLRGEDNILRTMEFKDFAKIFMGGSEFVGDNMGLMKLNQTFINEGFKEEEMVEDVNFEEVSDNLGEVVELQGGESKDFGELMELQAGGIENSEGFDQMVEDVNLEKVDEVSDNFGEVEELQGGRSKDFGEMEELQASESEIVEGFDQILENAELKGTEEKVEKLESFEDNQESEVVMEPVQEVNNVVAGGSKMVESERITDIETLNSEAESSSKEGLMEQIEMISFMAVVGVALLFVVKVSLLMAFNLTKRNIRKETPLIIRPCSNESGVMEKCNPEIPKEREEHAKCVDSFSSAIPLVNSIVADSKDANQSRGPSIELQSRGPSIELLAEFEVGEISSFPKRCGMKNSRIEESEVSSHSVPMDKEFGNCSKAHSVSSHEIFSEFSAMNSFSYAYITPEKKISKKEDVRDGEATKVVITPVRRSSRLRNRAITSP</sequence>
<comment type="caution">
    <text evidence="1">The sequence shown here is derived from an EMBL/GenBank/DDBJ whole genome shotgun (WGS) entry which is preliminary data.</text>
</comment>
<name>A0ACC0ZTP6_9ROSI</name>
<keyword evidence="2" id="KW-1185">Reference proteome</keyword>